<evidence type="ECO:0000256" key="1">
    <source>
        <dbReference type="ARBA" id="ARBA00004123"/>
    </source>
</evidence>
<dbReference type="PANTHER" id="PTHR14401:SF6">
    <property type="entry name" value="CENTROMERE PROTEIN K"/>
    <property type="match status" value="1"/>
</dbReference>
<name>A0A9P6PTW8_9FUNG</name>
<evidence type="ECO:0000313" key="10">
    <source>
        <dbReference type="Proteomes" id="UP000726737"/>
    </source>
</evidence>
<comment type="caution">
    <text evidence="9">The sequence shown here is derived from an EMBL/GenBank/DDBJ whole genome shotgun (WGS) entry which is preliminary data.</text>
</comment>
<keyword evidence="10" id="KW-1185">Reference proteome</keyword>
<gene>
    <name evidence="9" type="ORF">BG011_006750</name>
</gene>
<feature type="coiled-coil region" evidence="8">
    <location>
        <begin position="172"/>
        <end position="209"/>
    </location>
</feature>
<protein>
    <recommendedName>
        <fullName evidence="11">Centromere protein K</fullName>
    </recommendedName>
</protein>
<evidence type="ECO:0000256" key="5">
    <source>
        <dbReference type="ARBA" id="ARBA00023054"/>
    </source>
</evidence>
<accession>A0A9P6PTW8</accession>
<dbReference type="Proteomes" id="UP000726737">
    <property type="component" value="Unassembled WGS sequence"/>
</dbReference>
<dbReference type="AlphaFoldDB" id="A0A9P6PTW8"/>
<reference evidence="9" key="1">
    <citation type="journal article" date="2020" name="Fungal Divers.">
        <title>Resolving the Mortierellaceae phylogeny through synthesis of multi-gene phylogenetics and phylogenomics.</title>
        <authorList>
            <person name="Vandepol N."/>
            <person name="Liber J."/>
            <person name="Desiro A."/>
            <person name="Na H."/>
            <person name="Kennedy M."/>
            <person name="Barry K."/>
            <person name="Grigoriev I.V."/>
            <person name="Miller A.N."/>
            <person name="O'Donnell K."/>
            <person name="Stajich J.E."/>
            <person name="Bonito G."/>
        </authorList>
    </citation>
    <scope>NUCLEOTIDE SEQUENCE</scope>
    <source>
        <strain evidence="9">KOD948</strain>
    </source>
</reference>
<proteinExistence type="inferred from homology"/>
<organism evidence="9 10">
    <name type="scientific">Mortierella polycephala</name>
    <dbReference type="NCBI Taxonomy" id="41804"/>
    <lineage>
        <taxon>Eukaryota</taxon>
        <taxon>Fungi</taxon>
        <taxon>Fungi incertae sedis</taxon>
        <taxon>Mucoromycota</taxon>
        <taxon>Mortierellomycotina</taxon>
        <taxon>Mortierellomycetes</taxon>
        <taxon>Mortierellales</taxon>
        <taxon>Mortierellaceae</taxon>
        <taxon>Mortierella</taxon>
    </lineage>
</organism>
<dbReference type="GO" id="GO:0000775">
    <property type="term" value="C:chromosome, centromeric region"/>
    <property type="evidence" value="ECO:0007669"/>
    <property type="project" value="UniProtKB-SubCell"/>
</dbReference>
<dbReference type="OrthoDB" id="9445768at2759"/>
<evidence type="ECO:0000256" key="2">
    <source>
        <dbReference type="ARBA" id="ARBA00004584"/>
    </source>
</evidence>
<evidence type="ECO:0008006" key="11">
    <source>
        <dbReference type="Google" id="ProtNLM"/>
    </source>
</evidence>
<evidence type="ECO:0000313" key="9">
    <source>
        <dbReference type="EMBL" id="KAG0252776.1"/>
    </source>
</evidence>
<evidence type="ECO:0000256" key="8">
    <source>
        <dbReference type="SAM" id="Coils"/>
    </source>
</evidence>
<dbReference type="EMBL" id="JAAAJA010000499">
    <property type="protein sequence ID" value="KAG0252776.1"/>
    <property type="molecule type" value="Genomic_DNA"/>
</dbReference>
<comment type="similarity">
    <text evidence="3">Belongs to the CENP-K/MCM22 family.</text>
</comment>
<keyword evidence="7" id="KW-0137">Centromere</keyword>
<dbReference type="GO" id="GO:0000070">
    <property type="term" value="P:mitotic sister chromatid segregation"/>
    <property type="evidence" value="ECO:0007669"/>
    <property type="project" value="TreeGrafter"/>
</dbReference>
<dbReference type="Pfam" id="PF11802">
    <property type="entry name" value="CENP-K"/>
    <property type="match status" value="1"/>
</dbReference>
<dbReference type="GO" id="GO:0051382">
    <property type="term" value="P:kinetochore assembly"/>
    <property type="evidence" value="ECO:0007669"/>
    <property type="project" value="InterPro"/>
</dbReference>
<dbReference type="GO" id="GO:0005634">
    <property type="term" value="C:nucleus"/>
    <property type="evidence" value="ECO:0007669"/>
    <property type="project" value="UniProtKB-SubCell"/>
</dbReference>
<keyword evidence="4" id="KW-0158">Chromosome</keyword>
<keyword evidence="5 8" id="KW-0175">Coiled coil</keyword>
<dbReference type="InterPro" id="IPR020993">
    <property type="entry name" value="Centromere_CenpK"/>
</dbReference>
<sequence>MSTADPTERTEREGVLAEAQEGIGGALKLGERVNDLSLSTPMNSIQDVTPSQTPRVLRDPAYIRKREEALRATGETLHQRCTVKMERLHQLRLDLAKKQPAPTKSADTIEEKQLAILKLEEARLQYEYQKLQSNREIYPEVLPEVTKLRVRQMAQDSIRDFGIMIPHLKKELTDTQAELASEKRLLKELQEIKRALQARRDDLARLIETGSSQESNQGRQKLLEARRQVQGLMKELTTFLTRHCPPIQPDDDDPREFELKTILEDIMNLSVSQPSDPYLVLVPGECYPPHVEQLINAGVAVRHPRDSQRLRLVDFFS</sequence>
<comment type="subcellular location">
    <subcellularLocation>
        <location evidence="2">Chromosome</location>
        <location evidence="2">Centromere</location>
    </subcellularLocation>
    <subcellularLocation>
        <location evidence="1">Nucleus</location>
    </subcellularLocation>
</comment>
<dbReference type="PANTHER" id="PTHR14401">
    <property type="entry name" value="CENTROMERE PROTEIN K"/>
    <property type="match status" value="1"/>
</dbReference>
<evidence type="ECO:0000256" key="4">
    <source>
        <dbReference type="ARBA" id="ARBA00022454"/>
    </source>
</evidence>
<keyword evidence="6" id="KW-0539">Nucleus</keyword>
<evidence type="ECO:0000256" key="3">
    <source>
        <dbReference type="ARBA" id="ARBA00005795"/>
    </source>
</evidence>
<evidence type="ECO:0000256" key="6">
    <source>
        <dbReference type="ARBA" id="ARBA00023242"/>
    </source>
</evidence>
<evidence type="ECO:0000256" key="7">
    <source>
        <dbReference type="ARBA" id="ARBA00023328"/>
    </source>
</evidence>